<evidence type="ECO:0000313" key="2">
    <source>
        <dbReference type="Proteomes" id="UP000678679"/>
    </source>
</evidence>
<protein>
    <submittedName>
        <fullName evidence="1">DUF4625 domain-containing protein</fullName>
    </submittedName>
</protein>
<dbReference type="Proteomes" id="UP000678679">
    <property type="component" value="Chromosome 2"/>
</dbReference>
<dbReference type="KEGG" id="fya:KMW28_21295"/>
<organism evidence="1 2">
    <name type="scientific">Flammeovirga yaeyamensis</name>
    <dbReference type="NCBI Taxonomy" id="367791"/>
    <lineage>
        <taxon>Bacteria</taxon>
        <taxon>Pseudomonadati</taxon>
        <taxon>Bacteroidota</taxon>
        <taxon>Cytophagia</taxon>
        <taxon>Cytophagales</taxon>
        <taxon>Flammeovirgaceae</taxon>
        <taxon>Flammeovirga</taxon>
    </lineage>
</organism>
<sequence length="130" mass="14971">MIKQILYTVISLSFLFFTSCSDSEDVSKEIMQIKNLSTDVVSMSETSSFLEVVTDIDYVDFGYLRIDIHSKNDDGSIWDVTHIYHDVDNYAFHGQFSIPENTFGEYEVIIYLADKENNIISESIDIFIEP</sequence>
<reference evidence="1 2" key="1">
    <citation type="submission" date="2021-05" db="EMBL/GenBank/DDBJ databases">
        <title>Comparative genomic studies on the polysaccharide-degrading batcterial strains of the Flammeovirga genus.</title>
        <authorList>
            <person name="Zewei F."/>
            <person name="Zheng Z."/>
            <person name="Yu L."/>
            <person name="Ruyue G."/>
            <person name="Yanhong M."/>
            <person name="Yuanyuan C."/>
            <person name="Jingyan G."/>
            <person name="Wenjun H."/>
        </authorList>
    </citation>
    <scope>NUCLEOTIDE SEQUENCE [LARGE SCALE GENOMIC DNA]</scope>
    <source>
        <strain evidence="1 2">NBRC:100898</strain>
    </source>
</reference>
<name>A0AAX1NBX4_9BACT</name>
<dbReference type="AlphaFoldDB" id="A0AAX1NBX4"/>
<gene>
    <name evidence="1" type="ORF">KMW28_21295</name>
</gene>
<dbReference type="RefSeq" id="WP_169662347.1">
    <property type="nucleotide sequence ID" value="NZ_CP076133.1"/>
</dbReference>
<dbReference type="EMBL" id="CP076133">
    <property type="protein sequence ID" value="QWG04960.1"/>
    <property type="molecule type" value="Genomic_DNA"/>
</dbReference>
<proteinExistence type="predicted"/>
<accession>A0AAX1NBX4</accession>
<evidence type="ECO:0000313" key="1">
    <source>
        <dbReference type="EMBL" id="QWG04960.1"/>
    </source>
</evidence>
<dbReference type="PROSITE" id="PS51257">
    <property type="entry name" value="PROKAR_LIPOPROTEIN"/>
    <property type="match status" value="1"/>
</dbReference>
<keyword evidence="2" id="KW-1185">Reference proteome</keyword>